<keyword evidence="2" id="KW-1185">Reference proteome</keyword>
<organism evidence="1 2">
    <name type="scientific">Aneurinibacillus danicus</name>
    <dbReference type="NCBI Taxonomy" id="267746"/>
    <lineage>
        <taxon>Bacteria</taxon>
        <taxon>Bacillati</taxon>
        <taxon>Bacillota</taxon>
        <taxon>Bacilli</taxon>
        <taxon>Bacillales</taxon>
        <taxon>Paenibacillaceae</taxon>
        <taxon>Aneurinibacillus group</taxon>
        <taxon>Aneurinibacillus</taxon>
    </lineage>
</organism>
<proteinExistence type="predicted"/>
<sequence>MSKKEYGESISDSVNDFFVLLENYPDHPKNLFVFTSFLRELVRETAIDKNSPIIEVMTVLRHEKPIIFYHMRKQTRDWMYMLTQIDMDIEEAKGRLNAIIKGTSLARQSVRR</sequence>
<accession>A0A511VEW2</accession>
<reference evidence="1 2" key="1">
    <citation type="submission" date="2019-07" db="EMBL/GenBank/DDBJ databases">
        <title>Whole genome shotgun sequence of Aneurinibacillus danicus NBRC 102444.</title>
        <authorList>
            <person name="Hosoyama A."/>
            <person name="Uohara A."/>
            <person name="Ohji S."/>
            <person name="Ichikawa N."/>
        </authorList>
    </citation>
    <scope>NUCLEOTIDE SEQUENCE [LARGE SCALE GENOMIC DNA]</scope>
    <source>
        <strain evidence="1 2">NBRC 102444</strain>
    </source>
</reference>
<evidence type="ECO:0000313" key="1">
    <source>
        <dbReference type="EMBL" id="GEN35822.1"/>
    </source>
</evidence>
<dbReference type="EMBL" id="BJXX01000152">
    <property type="protein sequence ID" value="GEN35822.1"/>
    <property type="molecule type" value="Genomic_DNA"/>
</dbReference>
<protein>
    <submittedName>
        <fullName evidence="1">Uncharacterized protein</fullName>
    </submittedName>
</protein>
<dbReference type="AlphaFoldDB" id="A0A511VEW2"/>
<dbReference type="RefSeq" id="WP_146811334.1">
    <property type="nucleotide sequence ID" value="NZ_BJXX01000152.1"/>
</dbReference>
<dbReference type="Proteomes" id="UP000321157">
    <property type="component" value="Unassembled WGS sequence"/>
</dbReference>
<dbReference type="OrthoDB" id="2923257at2"/>
<name>A0A511VEW2_9BACL</name>
<evidence type="ECO:0000313" key="2">
    <source>
        <dbReference type="Proteomes" id="UP000321157"/>
    </source>
</evidence>
<comment type="caution">
    <text evidence="1">The sequence shown here is derived from an EMBL/GenBank/DDBJ whole genome shotgun (WGS) entry which is preliminary data.</text>
</comment>
<gene>
    <name evidence="1" type="ORF">ADA01nite_32820</name>
</gene>